<keyword evidence="1" id="KW-0812">Transmembrane</keyword>
<sequence length="71" mass="8142">MSSTSSIVKKIIVGFLYYLSYMVANAIALVALILMVASFFYFDRWYIAILACIGIFGVYHFILYLFPQKPD</sequence>
<evidence type="ECO:0000256" key="1">
    <source>
        <dbReference type="SAM" id="Phobius"/>
    </source>
</evidence>
<dbReference type="EMBL" id="CP007230">
    <property type="protein sequence ID" value="AHK22014.1"/>
    <property type="molecule type" value="Genomic_DNA"/>
</dbReference>
<evidence type="ECO:0000313" key="2">
    <source>
        <dbReference type="EMBL" id="AHK22014.1"/>
    </source>
</evidence>
<evidence type="ECO:0000313" key="4">
    <source>
        <dbReference type="Proteomes" id="UP000019439"/>
    </source>
</evidence>
<name>A0A0T9RM09_9GAMM</name>
<keyword evidence="1" id="KW-0472">Membrane</keyword>
<accession>A0A0T9RM09</accession>
<evidence type="ECO:0000313" key="5">
    <source>
        <dbReference type="Proteomes" id="UP000038204"/>
    </source>
</evidence>
<dbReference type="EMBL" id="CQBK01000051">
    <property type="protein sequence ID" value="CNI70705.1"/>
    <property type="molecule type" value="Genomic_DNA"/>
</dbReference>
<keyword evidence="4" id="KW-1185">Reference proteome</keyword>
<keyword evidence="1" id="KW-1133">Transmembrane helix</keyword>
<dbReference type="AlphaFoldDB" id="A0A0T9RM09"/>
<protein>
    <submittedName>
        <fullName evidence="3">Uncharacterized protein</fullName>
    </submittedName>
</protein>
<reference evidence="2 4" key="1">
    <citation type="journal article" date="2014" name="Genome Announc.">
        <title>Genome Sequence of Yersinia similis Y228T, a Member of the Yersinia pseudotuberculosis Complex.</title>
        <authorList>
            <person name="Sprague L.D."/>
            <person name="Neubauer H."/>
        </authorList>
    </citation>
    <scope>NUCLEOTIDE SEQUENCE [LARGE SCALE GENOMIC DNA]</scope>
    <source>
        <strain evidence="2 4">228</strain>
    </source>
</reference>
<feature type="transmembrane region" description="Helical" evidence="1">
    <location>
        <begin position="12"/>
        <end position="39"/>
    </location>
</feature>
<gene>
    <name evidence="2" type="ORF">BF17_18310</name>
    <name evidence="3" type="ORF">ERS008667_04135</name>
</gene>
<evidence type="ECO:0000313" key="3">
    <source>
        <dbReference type="EMBL" id="CNI70705.1"/>
    </source>
</evidence>
<proteinExistence type="predicted"/>
<dbReference type="PATRIC" id="fig|367190.3.peg.3585"/>
<dbReference type="Proteomes" id="UP000038204">
    <property type="component" value="Unassembled WGS sequence"/>
</dbReference>
<organism evidence="3 5">
    <name type="scientific">Yersinia similis</name>
    <dbReference type="NCBI Taxonomy" id="367190"/>
    <lineage>
        <taxon>Bacteria</taxon>
        <taxon>Pseudomonadati</taxon>
        <taxon>Pseudomonadota</taxon>
        <taxon>Gammaproteobacteria</taxon>
        <taxon>Enterobacterales</taxon>
        <taxon>Yersiniaceae</taxon>
        <taxon>Yersinia</taxon>
    </lineage>
</organism>
<dbReference type="Proteomes" id="UP000019439">
    <property type="component" value="Chromosome"/>
</dbReference>
<reference evidence="3 5" key="2">
    <citation type="submission" date="2015-03" db="EMBL/GenBank/DDBJ databases">
        <authorList>
            <person name="Murphy D."/>
        </authorList>
    </citation>
    <scope>NUCLEOTIDE SEQUENCE [LARGE SCALE GENOMIC DNA]</scope>
    <source>
        <strain evidence="3 5">Y233</strain>
    </source>
</reference>
<feature type="transmembrane region" description="Helical" evidence="1">
    <location>
        <begin position="45"/>
        <end position="66"/>
    </location>
</feature>
<dbReference type="KEGG" id="ysi:BF17_18310"/>